<dbReference type="InterPro" id="IPR029787">
    <property type="entry name" value="Nucleotide_cyclase"/>
</dbReference>
<dbReference type="InterPro" id="IPR043128">
    <property type="entry name" value="Rev_trsase/Diguanyl_cyclase"/>
</dbReference>
<feature type="modified residue" description="4-aspartylphosphate" evidence="3">
    <location>
        <position position="71"/>
    </location>
</feature>
<feature type="domain" description="EAL" evidence="8">
    <location>
        <begin position="638"/>
        <end position="894"/>
    </location>
</feature>
<evidence type="ECO:0000259" key="7">
    <source>
        <dbReference type="PROSITE" id="PS50113"/>
    </source>
</evidence>
<dbReference type="PANTHER" id="PTHR44757">
    <property type="entry name" value="DIGUANYLATE CYCLASE DGCP"/>
    <property type="match status" value="1"/>
</dbReference>
<dbReference type="AlphaFoldDB" id="A0A2T1C6J4"/>
<dbReference type="InterPro" id="IPR029016">
    <property type="entry name" value="GAF-like_dom_sf"/>
</dbReference>
<keyword evidence="4" id="KW-0175">Coiled coil</keyword>
<feature type="domain" description="GGDEF" evidence="9">
    <location>
        <begin position="496"/>
        <end position="629"/>
    </location>
</feature>
<dbReference type="InterPro" id="IPR000700">
    <property type="entry name" value="PAS-assoc_C"/>
</dbReference>
<dbReference type="Pfam" id="PF00072">
    <property type="entry name" value="Response_reg"/>
    <property type="match status" value="1"/>
</dbReference>
<dbReference type="RefSeq" id="WP_106287808.1">
    <property type="nucleotide sequence ID" value="NZ_CAWNTC010000231.1"/>
</dbReference>
<dbReference type="GO" id="GO:0016301">
    <property type="term" value="F:kinase activity"/>
    <property type="evidence" value="ECO:0007669"/>
    <property type="project" value="UniProtKB-KW"/>
</dbReference>
<keyword evidence="11" id="KW-1185">Reference proteome</keyword>
<proteinExistence type="predicted"/>
<dbReference type="InterPro" id="IPR011006">
    <property type="entry name" value="CheY-like_superfamily"/>
</dbReference>
<dbReference type="CDD" id="cd01948">
    <property type="entry name" value="EAL"/>
    <property type="match status" value="1"/>
</dbReference>
<dbReference type="SMART" id="SM00065">
    <property type="entry name" value="GAF"/>
    <property type="match status" value="1"/>
</dbReference>
<organism evidence="10 11">
    <name type="scientific">Merismopedia glauca CCAP 1448/3</name>
    <dbReference type="NCBI Taxonomy" id="1296344"/>
    <lineage>
        <taxon>Bacteria</taxon>
        <taxon>Bacillati</taxon>
        <taxon>Cyanobacteriota</taxon>
        <taxon>Cyanophyceae</taxon>
        <taxon>Synechococcales</taxon>
        <taxon>Merismopediaceae</taxon>
        <taxon>Merismopedia</taxon>
    </lineage>
</organism>
<dbReference type="Proteomes" id="UP000238762">
    <property type="component" value="Unassembled WGS sequence"/>
</dbReference>
<dbReference type="Gene3D" id="3.30.450.20">
    <property type="entry name" value="PAS domain"/>
    <property type="match status" value="1"/>
</dbReference>
<sequence length="898" mass="102343">MSDSFQRQEPQLLNWPSQLHLLIVEDVPEDLELIVLVLETSGANLTYDCVETLPLCRQKLKENIYDAVLSDYRLPHCNGLQTFDLLQQSEQEIPFILVTGSLGEEAAVECIKAGMTDYVLKDRLFRLPTVLGRSLQEFELRRQQKAARTQIQSSAWRETIINRIVQTMRETLILEEILQTTADQLEDAFQASSCLIFQPDAHQQMRVNYVSKTTTEGKSLVGISCNFYRYYQENLAKGEQVVFSEFNCDLAPELQETVQGYGISSLIITPLLYRESYLGGINLYQRDRQRQWTDNELALVKAVAAQCAIAINQAQLYQQAQTELTERQRAEAALRQSEQRFRALIENATDIVTILDQEQIFRYVSPSAQRILGFMPQELIGQQILTFIHPDDRAILAETLHQTTNHPRVSPPKVEYRFRSDQGNWHILEAFATNLLDDPAVQGIVMNCHEITERKSAEEQLRHDALHDALTGLPNRALLMDRLEQALKRSQRRKDRKFAVLFLDLDRFKTINDSLGHLVGDQLLIALTHRLQTYRRESDTVARLGGDEFVILLEEIEDVNDAIEVAERIHRSLSPPFILEGREVFTSVSMGIALSSSNYSQPEQLLRDADTAMYYAKAHGKARHEVFAPSMHAQALKQLHIESDLWRSIERQELLVYYQPIISLTNNSLKGVEALVRWQHPEQGLIPPDEFIPIAEETGLIVALDRWVLQEACQQLSLWQEQFPSVTPLTLSVNFSGKHFAKPDLTEEIDLILDQTSLKGEYLKLEITESVLIQNPESVAEIFQLLRERKIEVCLDDFGTGYSSLSYLHRFPLSILKIDRSFVSNLEIQDSNAAIVRTILAMADELGIGVVAEGIETTSQMLFLKNLGCQWGQGYWFSRPVDSETMTALIASKYGMAV</sequence>
<evidence type="ECO:0000259" key="6">
    <source>
        <dbReference type="PROSITE" id="PS50112"/>
    </source>
</evidence>
<dbReference type="NCBIfam" id="TIGR00254">
    <property type="entry name" value="GGDEF"/>
    <property type="match status" value="1"/>
</dbReference>
<dbReference type="GO" id="GO:0006355">
    <property type="term" value="P:regulation of DNA-templated transcription"/>
    <property type="evidence" value="ECO:0007669"/>
    <property type="project" value="InterPro"/>
</dbReference>
<dbReference type="Pfam" id="PF01590">
    <property type="entry name" value="GAF"/>
    <property type="match status" value="1"/>
</dbReference>
<dbReference type="SMART" id="SM00448">
    <property type="entry name" value="REC"/>
    <property type="match status" value="1"/>
</dbReference>
<evidence type="ECO:0000259" key="5">
    <source>
        <dbReference type="PROSITE" id="PS50110"/>
    </source>
</evidence>
<keyword evidence="1" id="KW-0808">Transferase</keyword>
<gene>
    <name evidence="10" type="ORF">C7B64_06335</name>
</gene>
<dbReference type="SMART" id="SM00267">
    <property type="entry name" value="GGDEF"/>
    <property type="match status" value="1"/>
</dbReference>
<dbReference type="InterPro" id="IPR035919">
    <property type="entry name" value="EAL_sf"/>
</dbReference>
<dbReference type="OrthoDB" id="442691at2"/>
<dbReference type="GO" id="GO:0000160">
    <property type="term" value="P:phosphorelay signal transduction system"/>
    <property type="evidence" value="ECO:0007669"/>
    <property type="project" value="InterPro"/>
</dbReference>
<accession>A0A2T1C6J4</accession>
<comment type="caution">
    <text evidence="10">The sequence shown here is derived from an EMBL/GenBank/DDBJ whole genome shotgun (WGS) entry which is preliminary data.</text>
</comment>
<keyword evidence="3" id="KW-0597">Phosphoprotein</keyword>
<evidence type="ECO:0000256" key="2">
    <source>
        <dbReference type="ARBA" id="ARBA00022777"/>
    </source>
</evidence>
<dbReference type="CDD" id="cd01949">
    <property type="entry name" value="GGDEF"/>
    <property type="match status" value="1"/>
</dbReference>
<dbReference type="CDD" id="cd00130">
    <property type="entry name" value="PAS"/>
    <property type="match status" value="1"/>
</dbReference>
<dbReference type="PROSITE" id="PS50887">
    <property type="entry name" value="GGDEF"/>
    <property type="match status" value="1"/>
</dbReference>
<dbReference type="SMART" id="SM00091">
    <property type="entry name" value="PAS"/>
    <property type="match status" value="1"/>
</dbReference>
<dbReference type="PROSITE" id="PS50883">
    <property type="entry name" value="EAL"/>
    <property type="match status" value="1"/>
</dbReference>
<dbReference type="Pfam" id="PF00990">
    <property type="entry name" value="GGDEF"/>
    <property type="match status" value="1"/>
</dbReference>
<dbReference type="InterPro" id="IPR001633">
    <property type="entry name" value="EAL_dom"/>
</dbReference>
<evidence type="ECO:0000256" key="3">
    <source>
        <dbReference type="PROSITE-ProRule" id="PRU00169"/>
    </source>
</evidence>
<dbReference type="SUPFAM" id="SSF55073">
    <property type="entry name" value="Nucleotide cyclase"/>
    <property type="match status" value="1"/>
</dbReference>
<dbReference type="InterPro" id="IPR035965">
    <property type="entry name" value="PAS-like_dom_sf"/>
</dbReference>
<dbReference type="PANTHER" id="PTHR44757:SF2">
    <property type="entry name" value="BIOFILM ARCHITECTURE MAINTENANCE PROTEIN MBAA"/>
    <property type="match status" value="1"/>
</dbReference>
<dbReference type="PROSITE" id="PS50112">
    <property type="entry name" value="PAS"/>
    <property type="match status" value="1"/>
</dbReference>
<dbReference type="SUPFAM" id="SSF55785">
    <property type="entry name" value="PYP-like sensor domain (PAS domain)"/>
    <property type="match status" value="1"/>
</dbReference>
<keyword evidence="2" id="KW-0418">Kinase</keyword>
<evidence type="ECO:0000256" key="1">
    <source>
        <dbReference type="ARBA" id="ARBA00022679"/>
    </source>
</evidence>
<dbReference type="CDD" id="cd00156">
    <property type="entry name" value="REC"/>
    <property type="match status" value="1"/>
</dbReference>
<dbReference type="InterPro" id="IPR013767">
    <property type="entry name" value="PAS_fold"/>
</dbReference>
<dbReference type="Gene3D" id="3.40.50.2300">
    <property type="match status" value="1"/>
</dbReference>
<dbReference type="Gene3D" id="3.20.20.450">
    <property type="entry name" value="EAL domain"/>
    <property type="match status" value="1"/>
</dbReference>
<reference evidence="10 11" key="2">
    <citation type="submission" date="2018-03" db="EMBL/GenBank/DDBJ databases">
        <title>The ancient ancestry and fast evolution of plastids.</title>
        <authorList>
            <person name="Moore K.R."/>
            <person name="Magnabosco C."/>
            <person name="Momper L."/>
            <person name="Gold D.A."/>
            <person name="Bosak T."/>
            <person name="Fournier G.P."/>
        </authorList>
    </citation>
    <scope>NUCLEOTIDE SEQUENCE [LARGE SCALE GENOMIC DNA]</scope>
    <source>
        <strain evidence="10 11">CCAP 1448/3</strain>
    </source>
</reference>
<dbReference type="InterPro" id="IPR001789">
    <property type="entry name" value="Sig_transdc_resp-reg_receiver"/>
</dbReference>
<dbReference type="InterPro" id="IPR000160">
    <property type="entry name" value="GGDEF_dom"/>
</dbReference>
<dbReference type="NCBIfam" id="TIGR00229">
    <property type="entry name" value="sensory_box"/>
    <property type="match status" value="1"/>
</dbReference>
<evidence type="ECO:0000259" key="8">
    <source>
        <dbReference type="PROSITE" id="PS50883"/>
    </source>
</evidence>
<dbReference type="FunFam" id="3.20.20.450:FF:000001">
    <property type="entry name" value="Cyclic di-GMP phosphodiesterase yahA"/>
    <property type="match status" value="1"/>
</dbReference>
<dbReference type="PROSITE" id="PS50113">
    <property type="entry name" value="PAC"/>
    <property type="match status" value="1"/>
</dbReference>
<dbReference type="Gene3D" id="3.30.450.40">
    <property type="match status" value="1"/>
</dbReference>
<dbReference type="InterPro" id="IPR000014">
    <property type="entry name" value="PAS"/>
</dbReference>
<protein>
    <submittedName>
        <fullName evidence="10">Two-component system response regulator</fullName>
    </submittedName>
</protein>
<dbReference type="SUPFAM" id="SSF52172">
    <property type="entry name" value="CheY-like"/>
    <property type="match status" value="1"/>
</dbReference>
<dbReference type="FunFam" id="3.30.70.270:FF:000001">
    <property type="entry name" value="Diguanylate cyclase domain protein"/>
    <property type="match status" value="1"/>
</dbReference>
<dbReference type="Pfam" id="PF00989">
    <property type="entry name" value="PAS"/>
    <property type="match status" value="1"/>
</dbReference>
<feature type="domain" description="Response regulatory" evidence="5">
    <location>
        <begin position="20"/>
        <end position="136"/>
    </location>
</feature>
<dbReference type="InterPro" id="IPR052155">
    <property type="entry name" value="Biofilm_reg_signaling"/>
</dbReference>
<dbReference type="EMBL" id="PVWJ01000022">
    <property type="protein sequence ID" value="PSB03900.1"/>
    <property type="molecule type" value="Genomic_DNA"/>
</dbReference>
<dbReference type="InterPro" id="IPR003018">
    <property type="entry name" value="GAF"/>
</dbReference>
<dbReference type="Gene3D" id="3.30.70.270">
    <property type="match status" value="1"/>
</dbReference>
<feature type="domain" description="PAS" evidence="6">
    <location>
        <begin position="337"/>
        <end position="407"/>
    </location>
</feature>
<name>A0A2T1C6J4_9CYAN</name>
<dbReference type="PROSITE" id="PS50110">
    <property type="entry name" value="RESPONSE_REGULATORY"/>
    <property type="match status" value="1"/>
</dbReference>
<evidence type="ECO:0000259" key="9">
    <source>
        <dbReference type="PROSITE" id="PS50887"/>
    </source>
</evidence>
<feature type="domain" description="PAC" evidence="7">
    <location>
        <begin position="412"/>
        <end position="463"/>
    </location>
</feature>
<evidence type="ECO:0000313" key="11">
    <source>
        <dbReference type="Proteomes" id="UP000238762"/>
    </source>
</evidence>
<dbReference type="Pfam" id="PF00563">
    <property type="entry name" value="EAL"/>
    <property type="match status" value="1"/>
</dbReference>
<feature type="coiled-coil region" evidence="4">
    <location>
        <begin position="320"/>
        <end position="347"/>
    </location>
</feature>
<reference evidence="10 11" key="1">
    <citation type="submission" date="2018-02" db="EMBL/GenBank/DDBJ databases">
        <authorList>
            <person name="Cohen D.B."/>
            <person name="Kent A.D."/>
        </authorList>
    </citation>
    <scope>NUCLEOTIDE SEQUENCE [LARGE SCALE GENOMIC DNA]</scope>
    <source>
        <strain evidence="10 11">CCAP 1448/3</strain>
    </source>
</reference>
<dbReference type="SMART" id="SM00052">
    <property type="entry name" value="EAL"/>
    <property type="match status" value="1"/>
</dbReference>
<dbReference type="SUPFAM" id="SSF55781">
    <property type="entry name" value="GAF domain-like"/>
    <property type="match status" value="1"/>
</dbReference>
<evidence type="ECO:0000313" key="10">
    <source>
        <dbReference type="EMBL" id="PSB03900.1"/>
    </source>
</evidence>
<dbReference type="SUPFAM" id="SSF141868">
    <property type="entry name" value="EAL domain-like"/>
    <property type="match status" value="1"/>
</dbReference>
<evidence type="ECO:0000256" key="4">
    <source>
        <dbReference type="SAM" id="Coils"/>
    </source>
</evidence>